<dbReference type="OrthoDB" id="5990356at2759"/>
<proteinExistence type="predicted"/>
<dbReference type="KEGG" id="aten:116288577"/>
<feature type="region of interest" description="Disordered" evidence="1">
    <location>
        <begin position="178"/>
        <end position="239"/>
    </location>
</feature>
<evidence type="ECO:0000256" key="1">
    <source>
        <dbReference type="SAM" id="MobiDB-lite"/>
    </source>
</evidence>
<keyword evidence="2" id="KW-1185">Reference proteome</keyword>
<protein>
    <submittedName>
        <fullName evidence="3">Uncharacterized protein LOC116288577</fullName>
    </submittedName>
</protein>
<dbReference type="InParanoid" id="A0A6P8HF91"/>
<evidence type="ECO:0000313" key="3">
    <source>
        <dbReference type="RefSeq" id="XP_031551240.1"/>
    </source>
</evidence>
<feature type="region of interest" description="Disordered" evidence="1">
    <location>
        <begin position="1"/>
        <end position="44"/>
    </location>
</feature>
<accession>A0A6P8HF91</accession>
<feature type="compositionally biased region" description="Polar residues" evidence="1">
    <location>
        <begin position="17"/>
        <end position="41"/>
    </location>
</feature>
<evidence type="ECO:0000313" key="2">
    <source>
        <dbReference type="Proteomes" id="UP000515163"/>
    </source>
</evidence>
<organism evidence="2 3">
    <name type="scientific">Actinia tenebrosa</name>
    <name type="common">Australian red waratah sea anemone</name>
    <dbReference type="NCBI Taxonomy" id="6105"/>
    <lineage>
        <taxon>Eukaryota</taxon>
        <taxon>Metazoa</taxon>
        <taxon>Cnidaria</taxon>
        <taxon>Anthozoa</taxon>
        <taxon>Hexacorallia</taxon>
        <taxon>Actiniaria</taxon>
        <taxon>Actiniidae</taxon>
        <taxon>Actinia</taxon>
    </lineage>
</organism>
<feature type="compositionally biased region" description="Acidic residues" evidence="1">
    <location>
        <begin position="198"/>
        <end position="210"/>
    </location>
</feature>
<dbReference type="InterPro" id="IPR027417">
    <property type="entry name" value="P-loop_NTPase"/>
</dbReference>
<gene>
    <name evidence="3" type="primary">LOC116288577</name>
</gene>
<sequence length="434" mass="49157">MSSNTGNISDQDVENCPPSQQLSCTNNTNGPSISNPPSVKRNSYMKRGGRRRRWWYFNRGLQPISELAEIKDDAVKCENHDVLPTIMDDSCVINNYSHTNTTIISSDSTQNKESYSACLKLIEKFQEVVMDSAVRVIQAAFKRFRERRRFLRIKRAVMVIQRNLRKWLETKHPCIRPTDFERQSSDGSKSDEYRETIENESEGCVTEEEDKQLNCNKSEKCQENNNTNGNESSVKNSSVYKHQENTCTSDAGNVNAGVELNKAIINVEPNCLSQREEETIESSTAQVKKLVTMSTEHEHEIVRDVKSLLEELLVKVISNIPDSDGKQNQSAKSKDSMTPVNTTDIILCSSIRLTQNDETQENLLDKANINVEQDDLNCENENQSKTTAGDDMGDCVEHMPNVTKILPDSLKEICQKFLDVSETSNPHNMEDNES</sequence>
<dbReference type="AlphaFoldDB" id="A0A6P8HF91"/>
<dbReference type="SUPFAM" id="SSF52540">
    <property type="entry name" value="P-loop containing nucleoside triphosphate hydrolases"/>
    <property type="match status" value="1"/>
</dbReference>
<dbReference type="GeneID" id="116288577"/>
<reference evidence="3" key="1">
    <citation type="submission" date="2025-08" db="UniProtKB">
        <authorList>
            <consortium name="RefSeq"/>
        </authorList>
    </citation>
    <scope>IDENTIFICATION</scope>
    <source>
        <tissue evidence="3">Tentacle</tissue>
    </source>
</reference>
<dbReference type="Gene3D" id="1.20.5.190">
    <property type="match status" value="1"/>
</dbReference>
<dbReference type="Proteomes" id="UP000515163">
    <property type="component" value="Unplaced"/>
</dbReference>
<feature type="compositionally biased region" description="Polar residues" evidence="1">
    <location>
        <begin position="223"/>
        <end position="239"/>
    </location>
</feature>
<feature type="compositionally biased region" description="Polar residues" evidence="1">
    <location>
        <begin position="1"/>
        <end position="10"/>
    </location>
</feature>
<feature type="compositionally biased region" description="Basic and acidic residues" evidence="1">
    <location>
        <begin position="178"/>
        <end position="197"/>
    </location>
</feature>
<dbReference type="RefSeq" id="XP_031551240.1">
    <property type="nucleotide sequence ID" value="XM_031695380.1"/>
</dbReference>
<name>A0A6P8HF91_ACTTE</name>